<feature type="compositionally biased region" description="Polar residues" evidence="2">
    <location>
        <begin position="75"/>
        <end position="94"/>
    </location>
</feature>
<evidence type="ECO:0000313" key="5">
    <source>
        <dbReference type="EMBL" id="EOA90085.1"/>
    </source>
</evidence>
<dbReference type="GO" id="GO:0005975">
    <property type="term" value="P:carbohydrate metabolic process"/>
    <property type="evidence" value="ECO:0007669"/>
    <property type="project" value="InterPro"/>
</dbReference>
<evidence type="ECO:0000259" key="3">
    <source>
        <dbReference type="Pfam" id="PF03033"/>
    </source>
</evidence>
<dbReference type="FunFam" id="3.40.50.2000:FF:000100">
    <property type="entry name" value="Glycosyltransferase family 1 protein"/>
    <property type="match status" value="1"/>
</dbReference>
<dbReference type="EMBL" id="KB908493">
    <property type="protein sequence ID" value="EOA90085.1"/>
    <property type="molecule type" value="Genomic_DNA"/>
</dbReference>
<feature type="domain" description="Glycosyltransferase family 28 N-terminal" evidence="3">
    <location>
        <begin position="260"/>
        <end position="420"/>
    </location>
</feature>
<feature type="region of interest" description="Disordered" evidence="2">
    <location>
        <begin position="1055"/>
        <end position="1210"/>
    </location>
</feature>
<evidence type="ECO:0000256" key="2">
    <source>
        <dbReference type="SAM" id="MobiDB-lite"/>
    </source>
</evidence>
<dbReference type="Gene3D" id="3.40.50.2000">
    <property type="entry name" value="Glycogen Phosphorylase B"/>
    <property type="match status" value="2"/>
</dbReference>
<dbReference type="SMR" id="R0IZD7"/>
<dbReference type="Proteomes" id="UP000016935">
    <property type="component" value="Unassembled WGS sequence"/>
</dbReference>
<dbReference type="HOGENOM" id="CLU_000537_2_1_1"/>
<evidence type="ECO:0000259" key="4">
    <source>
        <dbReference type="Pfam" id="PF06722"/>
    </source>
</evidence>
<dbReference type="InterPro" id="IPR002213">
    <property type="entry name" value="UDP_glucos_trans"/>
</dbReference>
<sequence length="1234" mass="136630">MSAPSEPKDKGGIAPVGMVIEEPSFPNISGQEPETMSTPDTISVYYTPTADVEQQETVSQQDYAADGPCGPLHTIPNNQDYFTSTSRPAQQQRWATERPKPSARHSLLGRVRTSQQRKPKQPERRATITFDADTDSSDSSDDENLYSHRKSLSHADSLTKQTTRKPRESRFHPFSRLKIANEHFNTKGKVSRADGRLKLSILEENLGSGYIAKALGTIIKKHGNDEDRGPESYDDVGAAKIAPEDDEMEHKPARRVKLNIVIIIIGSRGDIQPFIRIAKILQEDYGHRVRLATHPAFKDFVEKESGLEFFSVGGNPAELMAFMVKNPGLIPNIETIKEGEIGRRRSQMYDMFQGMWRACINATDDETDVTNVKMMGDKAPFVADAIIANPPSFAPQHIAEKVGIPLHMMFTFPYTPTTHFPHPLANIKASNVEATYSNFMSYPLVEMMMWQGLGDLINRFRTQVLHLEEVSRLWAPGQLYRLKVPYTYLWSPGLIPKPKDWGPEIDISGFVFLDLASSFTPPDELKKFLDDGPPPVYIGFGSIVVDDPDEFTKLIFEAVKQVGCRALVSKGWGGFGSNADCPENVFMLENTPHDWLFPRCSAVVHHGGAGTTAIGLKCGIPTMIVPFFGDQPFWGAMVSKAKAGAHECIPYKKLSAERLAEGIRQCLTDEAKENVRKIADSIAKEGDGALNAVRSFHRSLPLKGEGSMRCDFLDNRAAVWKIKNTNVKLSALAAEILVEKKKLKWNELRLVRHYEWNDFGGPGEPITGVWGSLMTSFSDAAAGVGGMPVEIGKSIRKREKIKEKKRRLQKRDAHKTAHANAGTSSNEVGQDASNNPQTNGRPQPTRNETTLSKISEPSEELTEELGREAAFGFRKTGHAIARFPMDLTLAVTQGFHNAPRLYGDETVRRPPRVTGFHSGTRAGRDELLYGVMDGVSGLVTQPYNGAKKNGVLGAVKGVGLGIGGFVLKDIAALLRPVAYTMKGLDAEYMKRYQPTNYLRRARIAEGQEELKMLSSTSRIAGTQESQVGNRSAEKQEKIEENVNIRWKALQRTIAEQKKRHKNGIIGSLTGRGDEKDGQRANTHAPNDKPGRKHADAQDKAVDQGEAKKNTHDNARPSVHRMDTTPTTLQERHKHQDRETLELPYRLKSADGEAPKQINNAENKSDAKPVPVLSHSSNPTPAEPRIANDLSHRPSADGSESTRVGSDPTDWVAVRQKEEGLAVQGDRTRLVDVSL</sequence>
<feature type="region of interest" description="Disordered" evidence="2">
    <location>
        <begin position="1014"/>
        <end position="1035"/>
    </location>
</feature>
<feature type="compositionally biased region" description="Polar residues" evidence="2">
    <location>
        <begin position="821"/>
        <end position="855"/>
    </location>
</feature>
<organism evidence="5 6">
    <name type="scientific">Exserohilum turcicum (strain 28A)</name>
    <name type="common">Northern leaf blight fungus</name>
    <name type="synonym">Setosphaeria turcica</name>
    <dbReference type="NCBI Taxonomy" id="671987"/>
    <lineage>
        <taxon>Eukaryota</taxon>
        <taxon>Fungi</taxon>
        <taxon>Dikarya</taxon>
        <taxon>Ascomycota</taxon>
        <taxon>Pezizomycotina</taxon>
        <taxon>Dothideomycetes</taxon>
        <taxon>Pleosporomycetidae</taxon>
        <taxon>Pleosporales</taxon>
        <taxon>Pleosporineae</taxon>
        <taxon>Pleosporaceae</taxon>
        <taxon>Exserohilum</taxon>
    </lineage>
</organism>
<feature type="domain" description="Erythromycin biosynthesis protein CIII-like C-terminal" evidence="4">
    <location>
        <begin position="579"/>
        <end position="682"/>
    </location>
</feature>
<proteinExistence type="predicted"/>
<dbReference type="eggNOG" id="KOG1192">
    <property type="taxonomic scope" value="Eukaryota"/>
</dbReference>
<dbReference type="FunFam" id="3.40.50.2000:FF:000009">
    <property type="entry name" value="Sterol 3-beta-glucosyltransferase UGT80A2"/>
    <property type="match status" value="1"/>
</dbReference>
<feature type="region of interest" description="Disordered" evidence="2">
    <location>
        <begin position="23"/>
        <end position="173"/>
    </location>
</feature>
<dbReference type="InterPro" id="IPR050426">
    <property type="entry name" value="Glycosyltransferase_28"/>
</dbReference>
<dbReference type="PANTHER" id="PTHR48050">
    <property type="entry name" value="STEROL 3-BETA-GLUCOSYLTRANSFERASE"/>
    <property type="match status" value="1"/>
</dbReference>
<feature type="compositionally biased region" description="Basic residues" evidence="2">
    <location>
        <begin position="794"/>
        <end position="809"/>
    </location>
</feature>
<feature type="region of interest" description="Disordered" evidence="2">
    <location>
        <begin position="793"/>
        <end position="863"/>
    </location>
</feature>
<dbReference type="GeneID" id="19397859"/>
<evidence type="ECO:0000256" key="1">
    <source>
        <dbReference type="ARBA" id="ARBA00022679"/>
    </source>
</evidence>
<feature type="compositionally biased region" description="Basic and acidic residues" evidence="2">
    <location>
        <begin position="1129"/>
        <end position="1140"/>
    </location>
</feature>
<dbReference type="Pfam" id="PF03033">
    <property type="entry name" value="Glyco_transf_28"/>
    <property type="match status" value="1"/>
</dbReference>
<keyword evidence="1 5" id="KW-0808">Transferase</keyword>
<name>R0IZD7_EXST2</name>
<feature type="compositionally biased region" description="Polar residues" evidence="2">
    <location>
        <begin position="26"/>
        <end position="46"/>
    </location>
</feature>
<gene>
    <name evidence="5" type="ORF">SETTUDRAFT_158712</name>
</gene>
<dbReference type="CDD" id="cd03784">
    <property type="entry name" value="GT1_Gtf-like"/>
    <property type="match status" value="1"/>
</dbReference>
<protein>
    <submittedName>
        <fullName evidence="5">Glycosyltransferase family 1 protein</fullName>
    </submittedName>
</protein>
<evidence type="ECO:0000313" key="6">
    <source>
        <dbReference type="Proteomes" id="UP000016935"/>
    </source>
</evidence>
<feature type="compositionally biased region" description="Acidic residues" evidence="2">
    <location>
        <begin position="132"/>
        <end position="144"/>
    </location>
</feature>
<dbReference type="InterPro" id="IPR004276">
    <property type="entry name" value="GlycoTrans_28_N"/>
</dbReference>
<reference evidence="5 6" key="2">
    <citation type="journal article" date="2013" name="PLoS Genet.">
        <title>Comparative genome structure, secondary metabolite, and effector coding capacity across Cochliobolus pathogens.</title>
        <authorList>
            <person name="Condon B.J."/>
            <person name="Leng Y."/>
            <person name="Wu D."/>
            <person name="Bushley K.E."/>
            <person name="Ohm R.A."/>
            <person name="Otillar R."/>
            <person name="Martin J."/>
            <person name="Schackwitz W."/>
            <person name="Grimwood J."/>
            <person name="MohdZainudin N."/>
            <person name="Xue C."/>
            <person name="Wang R."/>
            <person name="Manning V.A."/>
            <person name="Dhillon B."/>
            <person name="Tu Z.J."/>
            <person name="Steffenson B.J."/>
            <person name="Salamov A."/>
            <person name="Sun H."/>
            <person name="Lowry S."/>
            <person name="LaButti K."/>
            <person name="Han J."/>
            <person name="Copeland A."/>
            <person name="Lindquist E."/>
            <person name="Barry K."/>
            <person name="Schmutz J."/>
            <person name="Baker S.E."/>
            <person name="Ciuffetti L.M."/>
            <person name="Grigoriev I.V."/>
            <person name="Zhong S."/>
            <person name="Turgeon B.G."/>
        </authorList>
    </citation>
    <scope>NUCLEOTIDE SEQUENCE [LARGE SCALE GENOMIC DNA]</scope>
    <source>
        <strain evidence="6">28A</strain>
    </source>
</reference>
<keyword evidence="6" id="KW-1185">Reference proteome</keyword>
<dbReference type="OrthoDB" id="5835829at2759"/>
<reference evidence="5 6" key="1">
    <citation type="journal article" date="2012" name="PLoS Pathog.">
        <title>Diverse lifestyles and strategies of plant pathogenesis encoded in the genomes of eighteen Dothideomycetes fungi.</title>
        <authorList>
            <person name="Ohm R.A."/>
            <person name="Feau N."/>
            <person name="Henrissat B."/>
            <person name="Schoch C.L."/>
            <person name="Horwitz B.A."/>
            <person name="Barry K.W."/>
            <person name="Condon B.J."/>
            <person name="Copeland A.C."/>
            <person name="Dhillon B."/>
            <person name="Glaser F."/>
            <person name="Hesse C.N."/>
            <person name="Kosti I."/>
            <person name="LaButti K."/>
            <person name="Lindquist E.A."/>
            <person name="Lucas S."/>
            <person name="Salamov A.A."/>
            <person name="Bradshaw R.E."/>
            <person name="Ciuffetti L."/>
            <person name="Hamelin R.C."/>
            <person name="Kema G.H.J."/>
            <person name="Lawrence C."/>
            <person name="Scott J.A."/>
            <person name="Spatafora J.W."/>
            <person name="Turgeon B.G."/>
            <person name="de Wit P.J.G.M."/>
            <person name="Zhong S."/>
            <person name="Goodwin S.B."/>
            <person name="Grigoriev I.V."/>
        </authorList>
    </citation>
    <scope>NUCLEOTIDE SEQUENCE [LARGE SCALE GENOMIC DNA]</scope>
    <source>
        <strain evidence="6">28A</strain>
    </source>
</reference>
<feature type="compositionally biased region" description="Polar residues" evidence="2">
    <location>
        <begin position="1014"/>
        <end position="1029"/>
    </location>
</feature>
<dbReference type="RefSeq" id="XP_008022013.1">
    <property type="nucleotide sequence ID" value="XM_008023822.1"/>
</dbReference>
<dbReference type="GO" id="GO:0016906">
    <property type="term" value="F:sterol 3-beta-glucosyltransferase activity"/>
    <property type="evidence" value="ECO:0007669"/>
    <property type="project" value="UniProtKB-ARBA"/>
</dbReference>
<dbReference type="AlphaFoldDB" id="R0IZD7"/>
<dbReference type="SUPFAM" id="SSF53756">
    <property type="entry name" value="UDP-Glycosyltransferase/glycogen phosphorylase"/>
    <property type="match status" value="1"/>
</dbReference>
<feature type="compositionally biased region" description="Basic and acidic residues" evidence="2">
    <location>
        <begin position="1085"/>
        <end position="1122"/>
    </location>
</feature>
<accession>R0IZD7</accession>
<dbReference type="InterPro" id="IPR010610">
    <property type="entry name" value="EryCIII-like_C"/>
</dbReference>
<dbReference type="Pfam" id="PF06722">
    <property type="entry name" value="EryCIII-like_C"/>
    <property type="match status" value="1"/>
</dbReference>
<dbReference type="PANTHER" id="PTHR48050:SF5">
    <property type="entry name" value="UDP-GLUCOSE,STEROL TRANSFERASE"/>
    <property type="match status" value="1"/>
</dbReference>
<dbReference type="STRING" id="671987.R0IZD7"/>